<dbReference type="EMBL" id="JABFCX010000002">
    <property type="protein sequence ID" value="NNU15006.1"/>
    <property type="molecule type" value="Genomic_DNA"/>
</dbReference>
<reference evidence="3 4" key="1">
    <citation type="submission" date="2020-05" db="EMBL/GenBank/DDBJ databases">
        <title>Parvularcula mediterraneae sp. nov., isolated from polypropylene straw from shallow seawater of the seashore of Laganas in Zakynthos island, Greece.</title>
        <authorList>
            <person name="Szabo I."/>
            <person name="Al-Omari J."/>
            <person name="Rado J."/>
            <person name="Szerdahelyi G.S."/>
        </authorList>
    </citation>
    <scope>NUCLEOTIDE SEQUENCE [LARGE SCALE GENOMIC DNA]</scope>
    <source>
        <strain evidence="3 4">ZS-1/3</strain>
    </source>
</reference>
<evidence type="ECO:0000313" key="3">
    <source>
        <dbReference type="EMBL" id="NNU15006.1"/>
    </source>
</evidence>
<dbReference type="InterPro" id="IPR001455">
    <property type="entry name" value="TusA-like"/>
</dbReference>
<comment type="caution">
    <text evidence="3">The sequence shown here is derived from an EMBL/GenBank/DDBJ whole genome shotgun (WGS) entry which is preliminary data.</text>
</comment>
<dbReference type="PANTHER" id="PTHR33279">
    <property type="entry name" value="SULFUR CARRIER PROTEIN YEDF-RELATED"/>
    <property type="match status" value="1"/>
</dbReference>
<dbReference type="PROSITE" id="PS01148">
    <property type="entry name" value="UPF0033"/>
    <property type="match status" value="1"/>
</dbReference>
<proteinExistence type="inferred from homology"/>
<evidence type="ECO:0000256" key="1">
    <source>
        <dbReference type="ARBA" id="ARBA00008984"/>
    </source>
</evidence>
<name>A0A7Y3W4A5_9PROT</name>
<keyword evidence="3" id="KW-0808">Transferase</keyword>
<dbReference type="PANTHER" id="PTHR33279:SF6">
    <property type="entry name" value="SULFUR CARRIER PROTEIN YEDF-RELATED"/>
    <property type="match status" value="1"/>
</dbReference>
<sequence>MVSQRLDLRGLRCPIPVIRLEAAMRALPQGTTIEVLADDPIARVDLPHAARSAGFCCETLHSEDPTSFGFRVFSEGK</sequence>
<dbReference type="GO" id="GO:0016740">
    <property type="term" value="F:transferase activity"/>
    <property type="evidence" value="ECO:0007669"/>
    <property type="project" value="UniProtKB-KW"/>
</dbReference>
<keyword evidence="4" id="KW-1185">Reference proteome</keyword>
<dbReference type="SUPFAM" id="SSF64307">
    <property type="entry name" value="SirA-like"/>
    <property type="match status" value="1"/>
</dbReference>
<dbReference type="CDD" id="cd00291">
    <property type="entry name" value="SirA_YedF_YeeD"/>
    <property type="match status" value="1"/>
</dbReference>
<feature type="domain" description="UPF0033" evidence="2">
    <location>
        <begin position="6"/>
        <end position="30"/>
    </location>
</feature>
<dbReference type="InterPro" id="IPR036868">
    <property type="entry name" value="TusA-like_sf"/>
</dbReference>
<protein>
    <submittedName>
        <fullName evidence="3">Sulfurtransferase TusA family protein</fullName>
    </submittedName>
</protein>
<accession>A0A7Y3W4A5</accession>
<dbReference type="Gene3D" id="3.30.110.40">
    <property type="entry name" value="TusA-like domain"/>
    <property type="match status" value="1"/>
</dbReference>
<organism evidence="3 4">
    <name type="scientific">Parvularcula mediterranea</name>
    <dbReference type="NCBI Taxonomy" id="2732508"/>
    <lineage>
        <taxon>Bacteria</taxon>
        <taxon>Pseudomonadati</taxon>
        <taxon>Pseudomonadota</taxon>
        <taxon>Alphaproteobacteria</taxon>
        <taxon>Parvularculales</taxon>
        <taxon>Parvularculaceae</taxon>
        <taxon>Parvularcula</taxon>
    </lineage>
</organism>
<dbReference type="Pfam" id="PF01206">
    <property type="entry name" value="TusA"/>
    <property type="match status" value="1"/>
</dbReference>
<evidence type="ECO:0000259" key="2">
    <source>
        <dbReference type="PROSITE" id="PS01148"/>
    </source>
</evidence>
<gene>
    <name evidence="3" type="ORF">HK107_01540</name>
</gene>
<comment type="similarity">
    <text evidence="1">Belongs to the sulfur carrier protein TusA family.</text>
</comment>
<evidence type="ECO:0000313" key="4">
    <source>
        <dbReference type="Proteomes" id="UP000536835"/>
    </source>
</evidence>
<dbReference type="Proteomes" id="UP000536835">
    <property type="component" value="Unassembled WGS sequence"/>
</dbReference>
<dbReference type="AlphaFoldDB" id="A0A7Y3W4A5"/>